<evidence type="ECO:0000256" key="1">
    <source>
        <dbReference type="SAM" id="Phobius"/>
    </source>
</evidence>
<protein>
    <submittedName>
        <fullName evidence="2">Uncharacterized protein</fullName>
    </submittedName>
</protein>
<gene>
    <name evidence="2" type="ORF">OS493_005635</name>
</gene>
<organism evidence="2 3">
    <name type="scientific">Desmophyllum pertusum</name>
    <dbReference type="NCBI Taxonomy" id="174260"/>
    <lineage>
        <taxon>Eukaryota</taxon>
        <taxon>Metazoa</taxon>
        <taxon>Cnidaria</taxon>
        <taxon>Anthozoa</taxon>
        <taxon>Hexacorallia</taxon>
        <taxon>Scleractinia</taxon>
        <taxon>Caryophylliina</taxon>
        <taxon>Caryophylliidae</taxon>
        <taxon>Desmophyllum</taxon>
    </lineage>
</organism>
<sequence length="108" mass="11754">MNILINQDEMCLSVNEHNILRPSSLLLFAISLVSLSTLSPPSQMYHTALPSASPCLTLGTLPSMWAVAGQLYLACSTVLAACSAYFICCAIYRDKSHVKIVFVECKRG</sequence>
<dbReference type="AlphaFoldDB" id="A0A9W9YSL9"/>
<dbReference type="EMBL" id="MU827303">
    <property type="protein sequence ID" value="KAJ7365525.1"/>
    <property type="molecule type" value="Genomic_DNA"/>
</dbReference>
<feature type="transmembrane region" description="Helical" evidence="1">
    <location>
        <begin position="19"/>
        <end position="38"/>
    </location>
</feature>
<keyword evidence="1" id="KW-1133">Transmembrane helix</keyword>
<reference evidence="2" key="1">
    <citation type="submission" date="2023-01" db="EMBL/GenBank/DDBJ databases">
        <title>Genome assembly of the deep-sea coral Lophelia pertusa.</title>
        <authorList>
            <person name="Herrera S."/>
            <person name="Cordes E."/>
        </authorList>
    </citation>
    <scope>NUCLEOTIDE SEQUENCE</scope>
    <source>
        <strain evidence="2">USNM1676648</strain>
        <tissue evidence="2">Polyp</tissue>
    </source>
</reference>
<proteinExistence type="predicted"/>
<accession>A0A9W9YSL9</accession>
<keyword evidence="1" id="KW-0472">Membrane</keyword>
<keyword evidence="3" id="KW-1185">Reference proteome</keyword>
<evidence type="ECO:0000313" key="2">
    <source>
        <dbReference type="EMBL" id="KAJ7365525.1"/>
    </source>
</evidence>
<evidence type="ECO:0000313" key="3">
    <source>
        <dbReference type="Proteomes" id="UP001163046"/>
    </source>
</evidence>
<keyword evidence="1" id="KW-0812">Transmembrane</keyword>
<comment type="caution">
    <text evidence="2">The sequence shown here is derived from an EMBL/GenBank/DDBJ whole genome shotgun (WGS) entry which is preliminary data.</text>
</comment>
<feature type="transmembrane region" description="Helical" evidence="1">
    <location>
        <begin position="71"/>
        <end position="92"/>
    </location>
</feature>
<name>A0A9W9YSL9_9CNID</name>
<dbReference type="Proteomes" id="UP001163046">
    <property type="component" value="Unassembled WGS sequence"/>
</dbReference>